<comment type="caution">
    <text evidence="2">The sequence shown here is derived from an EMBL/GenBank/DDBJ whole genome shotgun (WGS) entry which is preliminary data.</text>
</comment>
<dbReference type="Pfam" id="PF12484">
    <property type="entry name" value="PPE-SVP"/>
    <property type="match status" value="1"/>
</dbReference>
<proteinExistence type="predicted"/>
<dbReference type="EMBL" id="JACKTG010000026">
    <property type="protein sequence ID" value="MCV6989768.1"/>
    <property type="molecule type" value="Genomic_DNA"/>
</dbReference>
<sequence>GITSFWSSIAQQLVSGPGGSTAGAGGAWYPTPQFASLGLGNLGSVGGASHVSAISAGAGRVGALSVPQQWATLTSAVSPAVSEEGSAVQAAAGGAPGGAANGLLRGMPVGALGRRGAAAGYVNKYGFRYSVLTRPPSAG</sequence>
<feature type="non-terminal residue" evidence="2">
    <location>
        <position position="1"/>
    </location>
</feature>
<evidence type="ECO:0000313" key="3">
    <source>
        <dbReference type="Proteomes" id="UP001207588"/>
    </source>
</evidence>
<protein>
    <submittedName>
        <fullName evidence="2">PE/PPE C-terminal domain-containing protein</fullName>
    </submittedName>
</protein>
<dbReference type="AlphaFoldDB" id="A0AAW5S2X4"/>
<evidence type="ECO:0000259" key="1">
    <source>
        <dbReference type="Pfam" id="PF12484"/>
    </source>
</evidence>
<evidence type="ECO:0000313" key="2">
    <source>
        <dbReference type="EMBL" id="MCV6989768.1"/>
    </source>
</evidence>
<organism evidence="2 3">
    <name type="scientific">Mycobacterium bouchedurhonense</name>
    <dbReference type="NCBI Taxonomy" id="701041"/>
    <lineage>
        <taxon>Bacteria</taxon>
        <taxon>Bacillati</taxon>
        <taxon>Actinomycetota</taxon>
        <taxon>Actinomycetes</taxon>
        <taxon>Mycobacteriales</taxon>
        <taxon>Mycobacteriaceae</taxon>
        <taxon>Mycobacterium</taxon>
        <taxon>Mycobacterium avium complex (MAC)</taxon>
    </lineage>
</organism>
<reference evidence="2" key="2">
    <citation type="journal article" date="2022" name="BMC Genomics">
        <title>Comparative genome analysis of mycobacteria focusing on tRNA and non-coding RNA.</title>
        <authorList>
            <person name="Behra P.R.K."/>
            <person name="Pettersson B.M.F."/>
            <person name="Ramesh M."/>
            <person name="Das S."/>
            <person name="Dasgupta S."/>
            <person name="Kirsebom L.A."/>
        </authorList>
    </citation>
    <scope>NUCLEOTIDE SEQUENCE</scope>
    <source>
        <strain evidence="2">DSM 45439</strain>
    </source>
</reference>
<gene>
    <name evidence="2" type="ORF">H7I91_10685</name>
</gene>
<dbReference type="InterPro" id="IPR022171">
    <property type="entry name" value="PPE_C"/>
</dbReference>
<reference evidence="2" key="1">
    <citation type="submission" date="2020-07" db="EMBL/GenBank/DDBJ databases">
        <authorList>
            <person name="Pettersson B.M.F."/>
            <person name="Behra P.R.K."/>
            <person name="Ramesh M."/>
            <person name="Das S."/>
            <person name="Dasgupta S."/>
            <person name="Kirsebom L.A."/>
        </authorList>
    </citation>
    <scope>NUCLEOTIDE SEQUENCE</scope>
    <source>
        <strain evidence="2">DSM 45439</strain>
    </source>
</reference>
<feature type="domain" description="PPE family C-terminal" evidence="1">
    <location>
        <begin position="53"/>
        <end position="135"/>
    </location>
</feature>
<dbReference type="RefSeq" id="WP_264002821.1">
    <property type="nucleotide sequence ID" value="NZ_JACKTG010000026.1"/>
</dbReference>
<dbReference type="Proteomes" id="UP001207588">
    <property type="component" value="Unassembled WGS sequence"/>
</dbReference>
<accession>A0AAW5S2X4</accession>
<name>A0AAW5S2X4_MYCBC</name>